<dbReference type="EMBL" id="QXGE01005664">
    <property type="protein sequence ID" value="KAE9266905.1"/>
    <property type="molecule type" value="Genomic_DNA"/>
</dbReference>
<evidence type="ECO:0000313" key="8">
    <source>
        <dbReference type="EMBL" id="KAE9254643.1"/>
    </source>
</evidence>
<dbReference type="EMBL" id="QXGA01000416">
    <property type="protein sequence ID" value="KAE9146303.1"/>
    <property type="molecule type" value="Genomic_DNA"/>
</dbReference>
<evidence type="ECO:0000313" key="16">
    <source>
        <dbReference type="Proteomes" id="UP000460718"/>
    </source>
</evidence>
<accession>A0A6A4A908</accession>
<evidence type="ECO:0000313" key="11">
    <source>
        <dbReference type="Proteomes" id="UP000433483"/>
    </source>
</evidence>
<dbReference type="EMBL" id="QXFX01000173">
    <property type="protein sequence ID" value="KAE9127550.1"/>
    <property type="molecule type" value="Genomic_DNA"/>
</dbReference>
<evidence type="ECO:0000313" key="15">
    <source>
        <dbReference type="Proteomes" id="UP000441208"/>
    </source>
</evidence>
<evidence type="ECO:0000313" key="17">
    <source>
        <dbReference type="Proteomes" id="UP000476176"/>
    </source>
</evidence>
<dbReference type="Proteomes" id="UP000437068">
    <property type="component" value="Unassembled WGS sequence"/>
</dbReference>
<dbReference type="Proteomes" id="UP000429523">
    <property type="component" value="Unassembled WGS sequence"/>
</dbReference>
<dbReference type="EMBL" id="QXGB01004326">
    <property type="protein sequence ID" value="KAE9166656.1"/>
    <property type="molecule type" value="Genomic_DNA"/>
</dbReference>
<dbReference type="EMBL" id="QXGF01000412">
    <property type="protein sequence ID" value="KAE8940619.1"/>
    <property type="molecule type" value="Genomic_DNA"/>
</dbReference>
<protein>
    <submittedName>
        <fullName evidence="8">Uncharacterized protein</fullName>
    </submittedName>
</protein>
<evidence type="ECO:0000313" key="10">
    <source>
        <dbReference type="Proteomes" id="UP000429523"/>
    </source>
</evidence>
<dbReference type="Proteomes" id="UP000440732">
    <property type="component" value="Unassembled WGS sequence"/>
</dbReference>
<evidence type="ECO:0000313" key="13">
    <source>
        <dbReference type="Proteomes" id="UP000440367"/>
    </source>
</evidence>
<gene>
    <name evidence="9" type="ORF">PF001_g30291</name>
    <name evidence="8" type="ORF">PF002_g2736</name>
    <name evidence="6" type="ORF">PF004_g29720</name>
    <name evidence="7" type="ORF">PF005_g29113</name>
    <name evidence="5" type="ORF">PF006_g8920</name>
    <name evidence="3" type="ORF">PF007_g28480</name>
    <name evidence="1" type="ORF">PF009_g9570</name>
    <name evidence="4" type="ORF">PF010_g4864</name>
    <name evidence="2" type="ORF">PF011_g29817</name>
</gene>
<evidence type="ECO:0000313" key="1">
    <source>
        <dbReference type="EMBL" id="KAE8940619.1"/>
    </source>
</evidence>
<keyword evidence="11" id="KW-1185">Reference proteome</keyword>
<dbReference type="EMBL" id="QXFZ01003938">
    <property type="protein sequence ID" value="KAE9066425.1"/>
    <property type="molecule type" value="Genomic_DNA"/>
</dbReference>
<evidence type="ECO:0000313" key="14">
    <source>
        <dbReference type="Proteomes" id="UP000440732"/>
    </source>
</evidence>
<comment type="caution">
    <text evidence="8">The sequence shown here is derived from an EMBL/GenBank/DDBJ whole genome shotgun (WGS) entry which is preliminary data.</text>
</comment>
<dbReference type="Proteomes" id="UP000441208">
    <property type="component" value="Unassembled WGS sequence"/>
</dbReference>
<dbReference type="Proteomes" id="UP000460718">
    <property type="component" value="Unassembled WGS sequence"/>
</dbReference>
<dbReference type="EMBL" id="QXGC01005607">
    <property type="protein sequence ID" value="KAE9164768.1"/>
    <property type="molecule type" value="Genomic_DNA"/>
</dbReference>
<dbReference type="Proteomes" id="UP000440367">
    <property type="component" value="Unassembled WGS sequence"/>
</dbReference>
<dbReference type="Proteomes" id="UP000488956">
    <property type="component" value="Unassembled WGS sequence"/>
</dbReference>
<evidence type="ECO:0000313" key="5">
    <source>
        <dbReference type="EMBL" id="KAE9146303.1"/>
    </source>
</evidence>
<evidence type="ECO:0000313" key="4">
    <source>
        <dbReference type="EMBL" id="KAE9127550.1"/>
    </source>
</evidence>
<evidence type="ECO:0000313" key="3">
    <source>
        <dbReference type="EMBL" id="KAE9066425.1"/>
    </source>
</evidence>
<sequence>MGVRQVRPRCCIRCAALLLVLPSKIFRRILRIGLRLGLMRLPRLQLQATAYETKRVNAFIVQDV</sequence>
<dbReference type="EMBL" id="QXFW01005692">
    <property type="protein sequence ID" value="KAE8961251.1"/>
    <property type="molecule type" value="Genomic_DNA"/>
</dbReference>
<dbReference type="EMBL" id="QXGD01000073">
    <property type="protein sequence ID" value="KAE9254643.1"/>
    <property type="molecule type" value="Genomic_DNA"/>
</dbReference>
<dbReference type="Proteomes" id="UP000476176">
    <property type="component" value="Unassembled WGS sequence"/>
</dbReference>
<name>A0A6A4A908_9STRA</name>
<reference evidence="10 11" key="1">
    <citation type="submission" date="2018-08" db="EMBL/GenBank/DDBJ databases">
        <title>Genomic investigation of the strawberry pathogen Phytophthora fragariae indicates pathogenicity is determined by transcriptional variation in three key races.</title>
        <authorList>
            <person name="Adams T.M."/>
            <person name="Armitage A.D."/>
            <person name="Sobczyk M.K."/>
            <person name="Bates H.J."/>
            <person name="Dunwell J.M."/>
            <person name="Nellist C.F."/>
            <person name="Harrison R.J."/>
        </authorList>
    </citation>
    <scope>NUCLEOTIDE SEQUENCE [LARGE SCALE GENOMIC DNA]</scope>
    <source>
        <strain evidence="9 12">A4</strain>
        <strain evidence="8 13">BC-1</strain>
        <strain evidence="6 17">BC-23</strain>
        <strain evidence="7 11">NOV-27</strain>
        <strain evidence="5 14">NOV-5</strain>
        <strain evidence="3 15">NOV-71</strain>
        <strain evidence="1 10">NOV-9</strain>
        <strain evidence="4 18">ONT-3</strain>
        <strain evidence="2 16">SCRP245</strain>
    </source>
</reference>
<evidence type="ECO:0000313" key="2">
    <source>
        <dbReference type="EMBL" id="KAE8961251.1"/>
    </source>
</evidence>
<evidence type="ECO:0000313" key="12">
    <source>
        <dbReference type="Proteomes" id="UP000437068"/>
    </source>
</evidence>
<dbReference type="AlphaFoldDB" id="A0A6A4A908"/>
<proteinExistence type="predicted"/>
<organism evidence="8 13">
    <name type="scientific">Phytophthora fragariae</name>
    <dbReference type="NCBI Taxonomy" id="53985"/>
    <lineage>
        <taxon>Eukaryota</taxon>
        <taxon>Sar</taxon>
        <taxon>Stramenopiles</taxon>
        <taxon>Oomycota</taxon>
        <taxon>Peronosporomycetes</taxon>
        <taxon>Peronosporales</taxon>
        <taxon>Peronosporaceae</taxon>
        <taxon>Phytophthora</taxon>
    </lineage>
</organism>
<evidence type="ECO:0000313" key="6">
    <source>
        <dbReference type="EMBL" id="KAE9164768.1"/>
    </source>
</evidence>
<evidence type="ECO:0000313" key="7">
    <source>
        <dbReference type="EMBL" id="KAE9166656.1"/>
    </source>
</evidence>
<evidence type="ECO:0000313" key="9">
    <source>
        <dbReference type="EMBL" id="KAE9266905.1"/>
    </source>
</evidence>
<dbReference type="Proteomes" id="UP000433483">
    <property type="component" value="Unassembled WGS sequence"/>
</dbReference>
<evidence type="ECO:0000313" key="18">
    <source>
        <dbReference type="Proteomes" id="UP000488956"/>
    </source>
</evidence>